<dbReference type="EMBL" id="BGZK01001762">
    <property type="protein sequence ID" value="GBP85829.1"/>
    <property type="molecule type" value="Genomic_DNA"/>
</dbReference>
<evidence type="ECO:0000313" key="3">
    <source>
        <dbReference type="Proteomes" id="UP000299102"/>
    </source>
</evidence>
<name>A0A4C1ZFX5_EUMVA</name>
<accession>A0A4C1ZFX5</accession>
<feature type="compositionally biased region" description="Polar residues" evidence="1">
    <location>
        <begin position="16"/>
        <end position="25"/>
    </location>
</feature>
<dbReference type="Gene3D" id="3.60.10.10">
    <property type="entry name" value="Endonuclease/exonuclease/phosphatase"/>
    <property type="match status" value="1"/>
</dbReference>
<dbReference type="PANTHER" id="PTHR23227:SF67">
    <property type="entry name" value="CRANIOFACIAL DEVELOPMENT PROTEIN 2-LIKE"/>
    <property type="match status" value="1"/>
</dbReference>
<comment type="caution">
    <text evidence="2">The sequence shown here is derived from an EMBL/GenBank/DDBJ whole genome shotgun (WGS) entry which is preliminary data.</text>
</comment>
<keyword evidence="3" id="KW-1185">Reference proteome</keyword>
<proteinExistence type="predicted"/>
<reference evidence="2 3" key="1">
    <citation type="journal article" date="2019" name="Commun. Biol.">
        <title>The bagworm genome reveals a unique fibroin gene that provides high tensile strength.</title>
        <authorList>
            <person name="Kono N."/>
            <person name="Nakamura H."/>
            <person name="Ohtoshi R."/>
            <person name="Tomita M."/>
            <person name="Numata K."/>
            <person name="Arakawa K."/>
        </authorList>
    </citation>
    <scope>NUCLEOTIDE SEQUENCE [LARGE SCALE GENOMIC DNA]</scope>
</reference>
<dbReference type="AlphaFoldDB" id="A0A4C1ZFX5"/>
<dbReference type="InterPro" id="IPR036691">
    <property type="entry name" value="Endo/exonu/phosph_ase_sf"/>
</dbReference>
<evidence type="ECO:0000313" key="2">
    <source>
        <dbReference type="EMBL" id="GBP85829.1"/>
    </source>
</evidence>
<protein>
    <submittedName>
        <fullName evidence="2">Craniofacial development protein 2</fullName>
    </submittedName>
</protein>
<organism evidence="2 3">
    <name type="scientific">Eumeta variegata</name>
    <name type="common">Bagworm moth</name>
    <name type="synonym">Eumeta japonica</name>
    <dbReference type="NCBI Taxonomy" id="151549"/>
    <lineage>
        <taxon>Eukaryota</taxon>
        <taxon>Metazoa</taxon>
        <taxon>Ecdysozoa</taxon>
        <taxon>Arthropoda</taxon>
        <taxon>Hexapoda</taxon>
        <taxon>Insecta</taxon>
        <taxon>Pterygota</taxon>
        <taxon>Neoptera</taxon>
        <taxon>Endopterygota</taxon>
        <taxon>Lepidoptera</taxon>
        <taxon>Glossata</taxon>
        <taxon>Ditrysia</taxon>
        <taxon>Tineoidea</taxon>
        <taxon>Psychidae</taxon>
        <taxon>Oiketicinae</taxon>
        <taxon>Eumeta</taxon>
    </lineage>
</organism>
<feature type="region of interest" description="Disordered" evidence="1">
    <location>
        <begin position="1"/>
        <end position="27"/>
    </location>
</feature>
<evidence type="ECO:0000256" key="1">
    <source>
        <dbReference type="SAM" id="MobiDB-lite"/>
    </source>
</evidence>
<dbReference type="STRING" id="151549.A0A4C1ZFX5"/>
<dbReference type="OrthoDB" id="410104at2759"/>
<dbReference type="PANTHER" id="PTHR23227">
    <property type="entry name" value="BUCENTAUR RELATED"/>
    <property type="match status" value="1"/>
</dbReference>
<gene>
    <name evidence="2" type="primary">CFDP2</name>
    <name evidence="2" type="ORF">EVAR_61863_1</name>
</gene>
<dbReference type="Proteomes" id="UP000299102">
    <property type="component" value="Unassembled WGS sequence"/>
</dbReference>
<sequence>MVSRFLNPEKRGQAPSWRSRSTLTSAPPWVNQDERAAKLGCSLQPSEEVTDRDPTGKPPLLIFNLIFSLMCADFLINSYVSGWQFICLNEHWLPIQVHAVSKEEIDKFYDTLQETHSQARESALVIGYFNDKVGLAKTIEDTILGKFGYGKRNERGEKLIEFAFEYKLSVMNTHFKMRHYRSWSWITRNEKKERS</sequence>
<dbReference type="InterPro" id="IPR027124">
    <property type="entry name" value="Swc5/CFDP1/2"/>
</dbReference>